<dbReference type="AlphaFoldDB" id="A0A4Q0NQM6"/>
<evidence type="ECO:0000256" key="2">
    <source>
        <dbReference type="ARBA" id="ARBA00022833"/>
    </source>
</evidence>
<accession>A0A4Q0NQM6</accession>
<evidence type="ECO:0000256" key="1">
    <source>
        <dbReference type="ARBA" id="ARBA00022723"/>
    </source>
</evidence>
<dbReference type="InterPro" id="IPR014710">
    <property type="entry name" value="RmlC-like_jellyroll"/>
</dbReference>
<feature type="binding site" evidence="5">
    <location>
        <position position="184"/>
    </location>
    <ligand>
        <name>Zn(2+)</name>
        <dbReference type="ChEBI" id="CHEBI:29105"/>
    </ligand>
</feature>
<feature type="active site" evidence="6">
    <location>
        <position position="204"/>
    </location>
</feature>
<feature type="domain" description="Mannose-6-phosphate isomerase cupin" evidence="8">
    <location>
        <begin position="251"/>
        <end position="327"/>
    </location>
</feature>
<dbReference type="Gene3D" id="2.60.120.10">
    <property type="entry name" value="Jelly Rolls"/>
    <property type="match status" value="2"/>
</dbReference>
<dbReference type="SUPFAM" id="SSF51182">
    <property type="entry name" value="RmlC-like cupins"/>
    <property type="match status" value="1"/>
</dbReference>
<organism evidence="9 10">
    <name type="scientific">Leeuwenhoekiella aestuarii</name>
    <dbReference type="NCBI Taxonomy" id="2249426"/>
    <lineage>
        <taxon>Bacteria</taxon>
        <taxon>Pseudomonadati</taxon>
        <taxon>Bacteroidota</taxon>
        <taxon>Flavobacteriia</taxon>
        <taxon>Flavobacteriales</taxon>
        <taxon>Flavobacteriaceae</taxon>
        <taxon>Leeuwenhoekiella</taxon>
    </lineage>
</organism>
<dbReference type="Pfam" id="PF20511">
    <property type="entry name" value="PMI_typeI_cat"/>
    <property type="match status" value="1"/>
</dbReference>
<sequence>MAIVKIMSNSVYPLTFRPVLKEKIWGGQKLHEIFGKGDNATAKVGESWEIADLEEGQSIVKEGALAGKTLNEAIVSDPEGLLGKKVYNVFGPHFPLLIKFIDAASDLSIQVHPTDATSPTGVGKTEMWYIMQADEGAKLTVGFNTKITKEEYDERIDNLTIEEVMDEHVVEEGDSFFINAGRIHAIGGGVLLAEIQQTSDVTYRVYDYNRKDDDGNLRDLHVKESREVLDFETTQDFKLDYDRSAKNEAQIVKHHTYFKTEWVNIQEQAYTVERTDSFTIIIVVSGSLSFSDGITNDKLSSGETLLIPAANKAVHLEADNCEILEVYL</sequence>
<evidence type="ECO:0000313" key="9">
    <source>
        <dbReference type="EMBL" id="RXG13029.1"/>
    </source>
</evidence>
<comment type="cofactor">
    <cofactor evidence="5">
        <name>Zn(2+)</name>
        <dbReference type="ChEBI" id="CHEBI:29105"/>
    </cofactor>
    <text evidence="5">Binds 1 zinc ion per subunit.</text>
</comment>
<dbReference type="GO" id="GO:0008270">
    <property type="term" value="F:zinc ion binding"/>
    <property type="evidence" value="ECO:0007669"/>
    <property type="project" value="InterPro"/>
</dbReference>
<dbReference type="InterPro" id="IPR051804">
    <property type="entry name" value="Carb_Metab_Reg_Kinase/Isom"/>
</dbReference>
<evidence type="ECO:0000259" key="8">
    <source>
        <dbReference type="Pfam" id="PF21621"/>
    </source>
</evidence>
<keyword evidence="9" id="KW-0413">Isomerase</keyword>
<gene>
    <name evidence="9" type="ORF">DSM04_1056</name>
</gene>
<keyword evidence="2 5" id="KW-0862">Zinc</keyword>
<evidence type="ECO:0000256" key="5">
    <source>
        <dbReference type="PIRSR" id="PIRSR036894-1"/>
    </source>
</evidence>
<dbReference type="PANTHER" id="PTHR42742">
    <property type="entry name" value="TRANSCRIPTIONAL REPRESSOR MPRA"/>
    <property type="match status" value="1"/>
</dbReference>
<evidence type="ECO:0000259" key="7">
    <source>
        <dbReference type="Pfam" id="PF20511"/>
    </source>
</evidence>
<feature type="domain" description="Phosphomannose isomerase type I catalytic" evidence="7">
    <location>
        <begin position="17"/>
        <end position="126"/>
    </location>
</feature>
<name>A0A4Q0NQM6_9FLAO</name>
<dbReference type="GO" id="GO:0005975">
    <property type="term" value="P:carbohydrate metabolic process"/>
    <property type="evidence" value="ECO:0007669"/>
    <property type="project" value="InterPro"/>
</dbReference>
<feature type="binding site" evidence="5">
    <location>
        <position position="112"/>
    </location>
    <ligand>
        <name>Zn(2+)</name>
        <dbReference type="ChEBI" id="CHEBI:29105"/>
    </ligand>
</feature>
<dbReference type="CDD" id="cd07010">
    <property type="entry name" value="cupin_PMI_type_I_N_bac"/>
    <property type="match status" value="1"/>
</dbReference>
<protein>
    <recommendedName>
        <fullName evidence="3">Phosphohexomutase</fullName>
    </recommendedName>
    <alternativeName>
        <fullName evidence="4">Phosphomannose isomerase</fullName>
    </alternativeName>
</protein>
<dbReference type="EMBL" id="QOVI01000005">
    <property type="protein sequence ID" value="RXG13029.1"/>
    <property type="molecule type" value="Genomic_DNA"/>
</dbReference>
<dbReference type="InterPro" id="IPR046457">
    <property type="entry name" value="PMI_typeI_cat"/>
</dbReference>
<evidence type="ECO:0000256" key="4">
    <source>
        <dbReference type="ARBA" id="ARBA00030762"/>
    </source>
</evidence>
<reference evidence="9 10" key="1">
    <citation type="submission" date="2018-07" db="EMBL/GenBank/DDBJ databases">
        <title>Leeuwenhoekiella genomics.</title>
        <authorList>
            <person name="Tahon G."/>
            <person name="Willems A."/>
        </authorList>
    </citation>
    <scope>NUCLEOTIDE SEQUENCE [LARGE SCALE GENOMIC DNA]</scope>
    <source>
        <strain evidence="9 10">R-50232</strain>
    </source>
</reference>
<keyword evidence="10" id="KW-1185">Reference proteome</keyword>
<dbReference type="GO" id="GO:0004476">
    <property type="term" value="F:mannose-6-phosphate isomerase activity"/>
    <property type="evidence" value="ECO:0007669"/>
    <property type="project" value="InterPro"/>
</dbReference>
<dbReference type="PANTHER" id="PTHR42742:SF3">
    <property type="entry name" value="FRUCTOKINASE"/>
    <property type="match status" value="1"/>
</dbReference>
<evidence type="ECO:0000256" key="3">
    <source>
        <dbReference type="ARBA" id="ARBA00029741"/>
    </source>
</evidence>
<dbReference type="PIRSF" id="PIRSF036894">
    <property type="entry name" value="PMI_Firm_short"/>
    <property type="match status" value="1"/>
</dbReference>
<dbReference type="Proteomes" id="UP000289821">
    <property type="component" value="Unassembled WGS sequence"/>
</dbReference>
<feature type="binding site" evidence="5">
    <location>
        <position position="126"/>
    </location>
    <ligand>
        <name>Zn(2+)</name>
        <dbReference type="ChEBI" id="CHEBI:29105"/>
    </ligand>
</feature>
<dbReference type="InterPro" id="IPR014628">
    <property type="entry name" value="Man6P_isomerase_Firm_short"/>
</dbReference>
<evidence type="ECO:0000256" key="6">
    <source>
        <dbReference type="PIRSR" id="PIRSR036894-2"/>
    </source>
</evidence>
<keyword evidence="1 5" id="KW-0479">Metal-binding</keyword>
<evidence type="ECO:0000313" key="10">
    <source>
        <dbReference type="Proteomes" id="UP000289821"/>
    </source>
</evidence>
<dbReference type="InterPro" id="IPR049071">
    <property type="entry name" value="MPI_cupin_dom"/>
</dbReference>
<dbReference type="InterPro" id="IPR011051">
    <property type="entry name" value="RmlC_Cupin_sf"/>
</dbReference>
<comment type="caution">
    <text evidence="9">The sequence shown here is derived from an EMBL/GenBank/DDBJ whole genome shotgun (WGS) entry which is preliminary data.</text>
</comment>
<dbReference type="Pfam" id="PF21621">
    <property type="entry name" value="MPI_cupin_dom"/>
    <property type="match status" value="1"/>
</dbReference>
<proteinExistence type="predicted"/>